<comment type="similarity">
    <text evidence="1">Belongs to the glycosyl hydrolase 8 (cellulase D) family.</text>
</comment>
<dbReference type="Pfam" id="PF01270">
    <property type="entry name" value="Glyco_hydro_8"/>
    <property type="match status" value="1"/>
</dbReference>
<dbReference type="EMBL" id="CABQ01000077">
    <property type="protein sequence ID" value="CBI07206.1"/>
    <property type="molecule type" value="Genomic_DNA"/>
</dbReference>
<dbReference type="InterPro" id="IPR002037">
    <property type="entry name" value="Glyco_hydro_8"/>
</dbReference>
<sequence>MVGALAARSSLGQGVEEPARLWQAYTAQFLSSDGRIVDPQGGDRTTSEGQSYALFFSLVNNDKARFEAVLEWTEKNLAEGDLGAHLPAWEWGKKKDGTWGALDPNSAADSDLWIAYDLIEAGRLWHDSRYVALGKRMLPLIARRETAVLPAFGPVLLPAANGFHLKNSWILNPCYTPVFLLERLAKVDPAGPWIGIAIKTPELIARSSPGGFAMDWVSYTPGTGFQPSLSNAVKEQGALGSYDAIRVYLWTGMLSDELPAKRRMMHALNGMSQYLTEHGAPPEKVNSQGAPFATDGPVGFSAAVLPFLESIPDPAEVARQAVRMKSQLDEKTGLYGKVPTYYDQNLILFGGGWLARQYHFASNGELIVSWTHG</sequence>
<keyword evidence="3 4" id="KW-0326">Glycosidase</keyword>
<dbReference type="SUPFAM" id="SSF48208">
    <property type="entry name" value="Six-hairpin glycosidases"/>
    <property type="match status" value="1"/>
</dbReference>
<dbReference type="NCBIfam" id="NF008305">
    <property type="entry name" value="PRK11097.1"/>
    <property type="match status" value="1"/>
</dbReference>
<evidence type="ECO:0000256" key="1">
    <source>
        <dbReference type="ARBA" id="ARBA00009209"/>
    </source>
</evidence>
<dbReference type="AlphaFoldDB" id="E6QIZ0"/>
<evidence type="ECO:0000313" key="4">
    <source>
        <dbReference type="EMBL" id="CBI07206.1"/>
    </source>
</evidence>
<keyword evidence="2 4" id="KW-0378">Hydrolase</keyword>
<protein>
    <submittedName>
        <fullName evidence="4">Endo-1,4-D-glucanase</fullName>
        <ecNumber evidence="4">3.2.1.4</ecNumber>
    </submittedName>
</protein>
<dbReference type="InterPro" id="IPR008928">
    <property type="entry name" value="6-hairpin_glycosidase_sf"/>
</dbReference>
<name>E6QIZ0_9ZZZZ</name>
<comment type="caution">
    <text evidence="4">The sequence shown here is derived from an EMBL/GenBank/DDBJ whole genome shotgun (WGS) entry which is preliminary data.</text>
</comment>
<dbReference type="EC" id="3.2.1.4" evidence="4"/>
<proteinExistence type="inferred from homology"/>
<evidence type="ECO:0000256" key="3">
    <source>
        <dbReference type="ARBA" id="ARBA00023295"/>
    </source>
</evidence>
<accession>E6QIZ0</accession>
<organism evidence="4">
    <name type="scientific">mine drainage metagenome</name>
    <dbReference type="NCBI Taxonomy" id="410659"/>
    <lineage>
        <taxon>unclassified sequences</taxon>
        <taxon>metagenomes</taxon>
        <taxon>ecological metagenomes</taxon>
    </lineage>
</organism>
<gene>
    <name evidence="4" type="primary">bcsZ</name>
    <name evidence="4" type="ORF">CARN6_0531</name>
</gene>
<dbReference type="GO" id="GO:0005975">
    <property type="term" value="P:carbohydrate metabolic process"/>
    <property type="evidence" value="ECO:0007669"/>
    <property type="project" value="InterPro"/>
</dbReference>
<evidence type="ECO:0000256" key="2">
    <source>
        <dbReference type="ARBA" id="ARBA00022801"/>
    </source>
</evidence>
<dbReference type="Gene3D" id="1.50.10.10">
    <property type="match status" value="1"/>
</dbReference>
<dbReference type="PRINTS" id="PR00735">
    <property type="entry name" value="GLHYDRLASE8"/>
</dbReference>
<dbReference type="GO" id="GO:0008810">
    <property type="term" value="F:cellulase activity"/>
    <property type="evidence" value="ECO:0007669"/>
    <property type="project" value="UniProtKB-EC"/>
</dbReference>
<reference evidence="4" key="1">
    <citation type="submission" date="2009-10" db="EMBL/GenBank/DDBJ databases">
        <title>Diversity of trophic interactions inside an arsenic-rich microbial ecosystem.</title>
        <authorList>
            <person name="Bertin P.N."/>
            <person name="Heinrich-Salmeron A."/>
            <person name="Pelletier E."/>
            <person name="Goulhen-Chollet F."/>
            <person name="Arsene-Ploetze F."/>
            <person name="Gallien S."/>
            <person name="Calteau A."/>
            <person name="Vallenet D."/>
            <person name="Casiot C."/>
            <person name="Chane-Woon-Ming B."/>
            <person name="Giloteaux L."/>
            <person name="Barakat M."/>
            <person name="Bonnefoy V."/>
            <person name="Bruneel O."/>
            <person name="Chandler M."/>
            <person name="Cleiss J."/>
            <person name="Duran R."/>
            <person name="Elbaz-Poulichet F."/>
            <person name="Fonknechten N."/>
            <person name="Lauga B."/>
            <person name="Mornico D."/>
            <person name="Ortet P."/>
            <person name="Schaeffer C."/>
            <person name="Siguier P."/>
            <person name="Alexander Thil Smith A."/>
            <person name="Van Dorsselaer A."/>
            <person name="Weissenbach J."/>
            <person name="Medigue C."/>
            <person name="Le Paslier D."/>
        </authorList>
    </citation>
    <scope>NUCLEOTIDE SEQUENCE</scope>
</reference>
<dbReference type="InterPro" id="IPR012341">
    <property type="entry name" value="6hp_glycosidase-like_sf"/>
</dbReference>